<evidence type="ECO:0000313" key="2">
    <source>
        <dbReference type="Proteomes" id="UP000250796"/>
    </source>
</evidence>
<reference evidence="1 2" key="1">
    <citation type="submission" date="2017-01" db="EMBL/GenBank/DDBJ databases">
        <authorList>
            <person name="Erauso G."/>
        </authorList>
    </citation>
    <scope>NUCLEOTIDE SEQUENCE [LARGE SCALE GENOMIC DNA]</scope>
    <source>
        <strain evidence="1">MESINF1</strain>
    </source>
</reference>
<name>A0A7Z7LFY5_9BACT</name>
<dbReference type="Gene3D" id="3.40.720.10">
    <property type="entry name" value="Alkaline Phosphatase, subunit A"/>
    <property type="match status" value="1"/>
</dbReference>
<dbReference type="RefSeq" id="WP_169699545.1">
    <property type="nucleotide sequence ID" value="NZ_LS974202.1"/>
</dbReference>
<dbReference type="Proteomes" id="UP000250796">
    <property type="component" value="Chromosome MESINF"/>
</dbReference>
<dbReference type="SUPFAM" id="SSF53649">
    <property type="entry name" value="Alkaline phosphatase-like"/>
    <property type="match status" value="1"/>
</dbReference>
<evidence type="ECO:0000313" key="1">
    <source>
        <dbReference type="EMBL" id="SSC13393.1"/>
    </source>
</evidence>
<dbReference type="InterPro" id="IPR017850">
    <property type="entry name" value="Alkaline_phosphatase_core_sf"/>
</dbReference>
<dbReference type="AlphaFoldDB" id="A0A7Z7LFY5"/>
<organism evidence="1 2">
    <name type="scientific">Mesotoga infera</name>
    <dbReference type="NCBI Taxonomy" id="1236046"/>
    <lineage>
        <taxon>Bacteria</taxon>
        <taxon>Thermotogati</taxon>
        <taxon>Thermotogota</taxon>
        <taxon>Thermotogae</taxon>
        <taxon>Kosmotogales</taxon>
        <taxon>Kosmotogaceae</taxon>
        <taxon>Mesotoga</taxon>
    </lineage>
</organism>
<dbReference type="KEGG" id="minf:MESINF_1953"/>
<accession>A0A7Z7LFY5</accession>
<dbReference type="InterPro" id="IPR002591">
    <property type="entry name" value="Phosphodiest/P_Trfase"/>
</dbReference>
<dbReference type="EMBL" id="LS974202">
    <property type="protein sequence ID" value="SSC13393.1"/>
    <property type="molecule type" value="Genomic_DNA"/>
</dbReference>
<keyword evidence="2" id="KW-1185">Reference proteome</keyword>
<protein>
    <submittedName>
        <fullName evidence="1">Type I phosphodiesterase/nucleotide pyrophosphatase</fullName>
    </submittedName>
</protein>
<sequence>MEFVFPDYEGSSIVNFSAGLLEHFMVRLPEDSIPYSFESNGIDLTGSEKVVVFVIDALGYFNLLRVMEEKSFRLFSREDIKILTSVFPSTTTAALTSIFTATPPSEHGFLGYLLNIPEYGGLVNMIELTPYTQDRDNLTRLGFDPLKYIERQTIFELLKEAGVRGYHLTSKSFVNTGLTRMHTRGGIARGAHGIGDILEELKIVLDSEEANSLTIVYWGLIDTYGHKYGPESLAYSVETTALIRSIEDFFDRYVMPGTSFFITADHGQIQTPWDREIWWSKFDRPFEDMYSMPGGEQRMAYIYTSDREKTREVLEELYGDSLLIISTESLDWKRYFGGEMPNNLKKRVGELITISKEDYSFCFKYTGQEHSLKGRHGGMSPEEMYVPLIFLRKG</sequence>
<gene>
    <name evidence="1" type="ORF">MESINF_1953</name>
</gene>
<proteinExistence type="predicted"/>
<dbReference type="Pfam" id="PF01663">
    <property type="entry name" value="Phosphodiest"/>
    <property type="match status" value="1"/>
</dbReference>